<dbReference type="InterPro" id="IPR011961">
    <property type="entry name" value="RimM"/>
</dbReference>
<proteinExistence type="inferred from homology"/>
<dbReference type="GO" id="GO:0043022">
    <property type="term" value="F:ribosome binding"/>
    <property type="evidence" value="ECO:0007669"/>
    <property type="project" value="InterPro"/>
</dbReference>
<sequence length="164" mass="19041">MNKERIKVGKIVTTHGIKGEVKVVPLTDFEERFNRGEKLYINNKLYIIEKSRFHKQQFCIKFTGYDDINKVSHLVNQFLEINKSDIKNLPKDRFYFFQLEGCNVYTSTGEFLGVLTSVKRTGSNDVYIVKGEREFLIPALKKVVTKVDVDNKRIVITPMEGMLD</sequence>
<evidence type="ECO:0000256" key="1">
    <source>
        <dbReference type="ARBA" id="ARBA00022490"/>
    </source>
</evidence>
<reference evidence="8" key="2">
    <citation type="submission" date="2024-06" db="EMBL/GenBank/DDBJ databases">
        <authorList>
            <person name="Petrova K.O."/>
            <person name="Toshchakov S.V."/>
            <person name="Boltjanskaja Y.V."/>
            <person name="Kevbrin V."/>
        </authorList>
    </citation>
    <scope>NUCLEOTIDE SEQUENCE</scope>
    <source>
        <strain evidence="8">Z-910T</strain>
    </source>
</reference>
<dbReference type="EMBL" id="CP158367">
    <property type="protein sequence ID" value="XBX76185.1"/>
    <property type="molecule type" value="Genomic_DNA"/>
</dbReference>
<evidence type="ECO:0000256" key="4">
    <source>
        <dbReference type="ARBA" id="ARBA00023186"/>
    </source>
</evidence>
<comment type="function">
    <text evidence="5">An accessory protein needed during the final step in the assembly of 30S ribosomal subunit, possibly for assembly of the head region. Essential for efficient processing of 16S rRNA. May be needed both before and after RbfA during the maturation of 16S rRNA. It has affinity for free ribosomal 30S subunits but not for 70S ribosomes.</text>
</comment>
<keyword evidence="3 5" id="KW-0698">rRNA processing</keyword>
<dbReference type="PANTHER" id="PTHR33692:SF1">
    <property type="entry name" value="RIBOSOME MATURATION FACTOR RIMM"/>
    <property type="match status" value="1"/>
</dbReference>
<dbReference type="InterPro" id="IPR002676">
    <property type="entry name" value="RimM_N"/>
</dbReference>
<dbReference type="SUPFAM" id="SSF50346">
    <property type="entry name" value="PRC-barrel domain"/>
    <property type="match status" value="1"/>
</dbReference>
<comment type="similarity">
    <text evidence="5">Belongs to the RimM family.</text>
</comment>
<dbReference type="Pfam" id="PF01782">
    <property type="entry name" value="RimM"/>
    <property type="match status" value="1"/>
</dbReference>
<dbReference type="HAMAP" id="MF_00014">
    <property type="entry name" value="Ribosome_mat_RimM"/>
    <property type="match status" value="1"/>
</dbReference>
<keyword evidence="1 5" id="KW-0963">Cytoplasm</keyword>
<dbReference type="InterPro" id="IPR056792">
    <property type="entry name" value="PRC_RimM"/>
</dbReference>
<dbReference type="Gene3D" id="2.30.30.240">
    <property type="entry name" value="PRC-barrel domain"/>
    <property type="match status" value="1"/>
</dbReference>
<dbReference type="GO" id="GO:0005840">
    <property type="term" value="C:ribosome"/>
    <property type="evidence" value="ECO:0007669"/>
    <property type="project" value="InterPro"/>
</dbReference>
<dbReference type="SUPFAM" id="SSF50447">
    <property type="entry name" value="Translation proteins"/>
    <property type="match status" value="1"/>
</dbReference>
<dbReference type="AlphaFoldDB" id="A0AAU7VPZ8"/>
<comment type="subunit">
    <text evidence="5">Binds ribosomal protein uS19.</text>
</comment>
<dbReference type="Pfam" id="PF24986">
    <property type="entry name" value="PRC_RimM"/>
    <property type="match status" value="1"/>
</dbReference>
<accession>A0AAU7VPZ8</accession>
<dbReference type="GO" id="GO:0005737">
    <property type="term" value="C:cytoplasm"/>
    <property type="evidence" value="ECO:0007669"/>
    <property type="project" value="UniProtKB-SubCell"/>
</dbReference>
<dbReference type="RefSeq" id="WP_350344919.1">
    <property type="nucleotide sequence ID" value="NZ_CP158367.1"/>
</dbReference>
<name>A0AAU7VPZ8_9FIRM</name>
<dbReference type="GO" id="GO:0006364">
    <property type="term" value="P:rRNA processing"/>
    <property type="evidence" value="ECO:0007669"/>
    <property type="project" value="UniProtKB-UniRule"/>
</dbReference>
<evidence type="ECO:0000256" key="3">
    <source>
        <dbReference type="ARBA" id="ARBA00022552"/>
    </source>
</evidence>
<comment type="subcellular location">
    <subcellularLocation>
        <location evidence="5">Cytoplasm</location>
    </subcellularLocation>
</comment>
<protein>
    <recommendedName>
        <fullName evidence="5">Ribosome maturation factor RimM</fullName>
    </recommendedName>
</protein>
<evidence type="ECO:0000313" key="8">
    <source>
        <dbReference type="EMBL" id="XBX76185.1"/>
    </source>
</evidence>
<dbReference type="InterPro" id="IPR011033">
    <property type="entry name" value="PRC_barrel-like_sf"/>
</dbReference>
<comment type="domain">
    <text evidence="5">The PRC barrel domain binds ribosomal protein uS19.</text>
</comment>
<dbReference type="GO" id="GO:0042274">
    <property type="term" value="P:ribosomal small subunit biogenesis"/>
    <property type="evidence" value="ECO:0007669"/>
    <property type="project" value="UniProtKB-UniRule"/>
</dbReference>
<dbReference type="NCBIfam" id="TIGR02273">
    <property type="entry name" value="16S_RimM"/>
    <property type="match status" value="1"/>
</dbReference>
<feature type="domain" description="Ribosome maturation factor RimM PRC barrel" evidence="7">
    <location>
        <begin position="97"/>
        <end position="162"/>
    </location>
</feature>
<keyword evidence="2 5" id="KW-0690">Ribosome biogenesis</keyword>
<dbReference type="Gene3D" id="2.40.30.60">
    <property type="entry name" value="RimM"/>
    <property type="match status" value="1"/>
</dbReference>
<organism evidence="8">
    <name type="scientific">Proteinivorax tanatarense</name>
    <dbReference type="NCBI Taxonomy" id="1260629"/>
    <lineage>
        <taxon>Bacteria</taxon>
        <taxon>Bacillati</taxon>
        <taxon>Bacillota</taxon>
        <taxon>Clostridia</taxon>
        <taxon>Eubacteriales</taxon>
        <taxon>Proteinivoracaceae</taxon>
        <taxon>Proteinivorax</taxon>
    </lineage>
</organism>
<dbReference type="InterPro" id="IPR009000">
    <property type="entry name" value="Transl_B-barrel_sf"/>
</dbReference>
<keyword evidence="4 5" id="KW-0143">Chaperone</keyword>
<evidence type="ECO:0000256" key="2">
    <source>
        <dbReference type="ARBA" id="ARBA00022517"/>
    </source>
</evidence>
<dbReference type="PANTHER" id="PTHR33692">
    <property type="entry name" value="RIBOSOME MATURATION FACTOR RIMM"/>
    <property type="match status" value="1"/>
</dbReference>
<evidence type="ECO:0000256" key="5">
    <source>
        <dbReference type="HAMAP-Rule" id="MF_00014"/>
    </source>
</evidence>
<feature type="domain" description="RimM N-terminal" evidence="6">
    <location>
        <begin position="8"/>
        <end position="85"/>
    </location>
</feature>
<gene>
    <name evidence="5 8" type="primary">rimM</name>
    <name evidence="8" type="ORF">PRVXT_001365</name>
</gene>
<evidence type="ECO:0000259" key="7">
    <source>
        <dbReference type="Pfam" id="PF24986"/>
    </source>
</evidence>
<evidence type="ECO:0000259" key="6">
    <source>
        <dbReference type="Pfam" id="PF01782"/>
    </source>
</evidence>
<reference evidence="8" key="1">
    <citation type="journal article" date="2013" name="Extremophiles">
        <title>Proteinivorax tanatarense gen. nov., sp. nov., an anaerobic, haloalkaliphilic, proteolytic bacterium isolated from a decaying algal bloom, and proposal of Proteinivoraceae fam. nov.</title>
        <authorList>
            <person name="Kevbrin V."/>
            <person name="Boltyanskaya Y."/>
            <person name="Zhilina T."/>
            <person name="Kolganova T."/>
            <person name="Lavrentjeva E."/>
            <person name="Kuznetsov B."/>
        </authorList>
    </citation>
    <scope>NUCLEOTIDE SEQUENCE</scope>
    <source>
        <strain evidence="8">Z-910T</strain>
    </source>
</reference>
<dbReference type="InterPro" id="IPR036976">
    <property type="entry name" value="RimM_N_sf"/>
</dbReference>